<evidence type="ECO:0000313" key="1">
    <source>
        <dbReference type="EMBL" id="KAA2212825.1"/>
    </source>
</evidence>
<protein>
    <submittedName>
        <fullName evidence="1">Uncharacterized protein</fullName>
    </submittedName>
</protein>
<accession>A0A5B2TFQ1</accession>
<dbReference type="AlphaFoldDB" id="A0A5B2TFQ1"/>
<name>A0A5B2TFQ1_9PROT</name>
<comment type="caution">
    <text evidence="1">The sequence shown here is derived from an EMBL/GenBank/DDBJ whole genome shotgun (WGS) entry which is preliminary data.</text>
</comment>
<gene>
    <name evidence="1" type="ORF">F0Q34_11865</name>
</gene>
<dbReference type="Proteomes" id="UP000322110">
    <property type="component" value="Unassembled WGS sequence"/>
</dbReference>
<proteinExistence type="predicted"/>
<reference evidence="1 2" key="1">
    <citation type="journal article" date="2015" name="Int. J. Syst. Evol. Microbiol.">
        <title>Roseomonas oryzae sp. nov., isolated from paddy rhizosphere soil.</title>
        <authorList>
            <person name="Ramaprasad E.V."/>
            <person name="Sasikala Ch."/>
            <person name="Ramana Ch.V."/>
        </authorList>
    </citation>
    <scope>NUCLEOTIDE SEQUENCE [LARGE SCALE GENOMIC DNA]</scope>
    <source>
        <strain evidence="1 2">KCTC 42542</strain>
    </source>
</reference>
<keyword evidence="2" id="KW-1185">Reference proteome</keyword>
<organism evidence="1 2">
    <name type="scientific">Teichococcus oryzae</name>
    <dbReference type="NCBI Taxonomy" id="1608942"/>
    <lineage>
        <taxon>Bacteria</taxon>
        <taxon>Pseudomonadati</taxon>
        <taxon>Pseudomonadota</taxon>
        <taxon>Alphaproteobacteria</taxon>
        <taxon>Acetobacterales</taxon>
        <taxon>Roseomonadaceae</taxon>
        <taxon>Roseomonas</taxon>
    </lineage>
</organism>
<evidence type="ECO:0000313" key="2">
    <source>
        <dbReference type="Proteomes" id="UP000322110"/>
    </source>
</evidence>
<sequence>MNSHRVSYATFDHFDEFAASLPGTSLIVTPFALPPFSAQTTLLRFDEMVVTTGRATPLMFTGSLSAGSARLVLPLEKTQALRLNGLMVQTGDVAVFGAGTSYDGAGCHGVNWASLVLPSETLQPLLKGSCQSSLRRAGAHAVLHASPRNWAEATSLLTAAAQIGLEDPQALTVAEAMRGLRADLLEALRELLATARQSDAARSKAIVQGRQHIVRAVEDLLKAEGGEIRSAKDLCTAIDVTPKRLRAAIEMSFGIGPEHYLELRRLAMECAVPGIVPRHPSTPE</sequence>
<dbReference type="EMBL" id="VUKA01000005">
    <property type="protein sequence ID" value="KAA2212825.1"/>
    <property type="molecule type" value="Genomic_DNA"/>
</dbReference>
<dbReference type="RefSeq" id="WP_149812441.1">
    <property type="nucleotide sequence ID" value="NZ_VUKA01000005.1"/>
</dbReference>